<evidence type="ECO:0000256" key="1">
    <source>
        <dbReference type="PROSITE-ProRule" id="PRU00042"/>
    </source>
</evidence>
<dbReference type="EMBL" id="KN846960">
    <property type="protein sequence ID" value="KIW65730.1"/>
    <property type="molecule type" value="Genomic_DNA"/>
</dbReference>
<feature type="compositionally biased region" description="Polar residues" evidence="2">
    <location>
        <begin position="60"/>
        <end position="73"/>
    </location>
</feature>
<feature type="compositionally biased region" description="Low complexity" evidence="2">
    <location>
        <begin position="873"/>
        <end position="883"/>
    </location>
</feature>
<dbReference type="SMART" id="SM00355">
    <property type="entry name" value="ZnF_C2H2"/>
    <property type="match status" value="6"/>
</dbReference>
<feature type="region of interest" description="Disordered" evidence="2">
    <location>
        <begin position="119"/>
        <end position="148"/>
    </location>
</feature>
<gene>
    <name evidence="4" type="ORF">PV04_07957</name>
</gene>
<reference evidence="4 5" key="1">
    <citation type="submission" date="2015-01" db="EMBL/GenBank/DDBJ databases">
        <title>The Genome Sequence of Capronia semiimmersa CBS27337.</title>
        <authorList>
            <consortium name="The Broad Institute Genomics Platform"/>
            <person name="Cuomo C."/>
            <person name="de Hoog S."/>
            <person name="Gorbushina A."/>
            <person name="Stielow B."/>
            <person name="Teixiera M."/>
            <person name="Abouelleil A."/>
            <person name="Chapman S.B."/>
            <person name="Priest M."/>
            <person name="Young S.K."/>
            <person name="Wortman J."/>
            <person name="Nusbaum C."/>
            <person name="Birren B."/>
        </authorList>
    </citation>
    <scope>NUCLEOTIDE SEQUENCE [LARGE SCALE GENOMIC DNA]</scope>
    <source>
        <strain evidence="4 5">CBS 27337</strain>
    </source>
</reference>
<dbReference type="SUPFAM" id="SSF57667">
    <property type="entry name" value="beta-beta-alpha zinc fingers"/>
    <property type="match status" value="1"/>
</dbReference>
<feature type="region of interest" description="Disordered" evidence="2">
    <location>
        <begin position="832"/>
        <end position="910"/>
    </location>
</feature>
<feature type="region of interest" description="Disordered" evidence="2">
    <location>
        <begin position="1"/>
        <end position="74"/>
    </location>
</feature>
<protein>
    <recommendedName>
        <fullName evidence="3">C2H2-type domain-containing protein</fullName>
    </recommendedName>
</protein>
<dbReference type="InterPro" id="IPR036236">
    <property type="entry name" value="Znf_C2H2_sf"/>
</dbReference>
<feature type="region of interest" description="Disordered" evidence="2">
    <location>
        <begin position="181"/>
        <end position="281"/>
    </location>
</feature>
<dbReference type="PROSITE" id="PS50157">
    <property type="entry name" value="ZINC_FINGER_C2H2_2"/>
    <property type="match status" value="1"/>
</dbReference>
<feature type="compositionally biased region" description="Basic and acidic residues" evidence="2">
    <location>
        <begin position="200"/>
        <end position="209"/>
    </location>
</feature>
<evidence type="ECO:0000313" key="4">
    <source>
        <dbReference type="EMBL" id="KIW65730.1"/>
    </source>
</evidence>
<proteinExistence type="predicted"/>
<dbReference type="Proteomes" id="UP000054266">
    <property type="component" value="Unassembled WGS sequence"/>
</dbReference>
<evidence type="ECO:0000259" key="3">
    <source>
        <dbReference type="PROSITE" id="PS50157"/>
    </source>
</evidence>
<feature type="compositionally biased region" description="Polar residues" evidence="2">
    <location>
        <begin position="884"/>
        <end position="910"/>
    </location>
</feature>
<evidence type="ECO:0000313" key="5">
    <source>
        <dbReference type="Proteomes" id="UP000054266"/>
    </source>
</evidence>
<keyword evidence="1" id="KW-0863">Zinc-finger</keyword>
<evidence type="ECO:0000256" key="2">
    <source>
        <dbReference type="SAM" id="MobiDB-lite"/>
    </source>
</evidence>
<dbReference type="Gene3D" id="3.30.160.60">
    <property type="entry name" value="Classic Zinc Finger"/>
    <property type="match status" value="2"/>
</dbReference>
<dbReference type="STRING" id="5601.A0A0D2FFZ3"/>
<feature type="domain" description="C2H2-type" evidence="3">
    <location>
        <begin position="721"/>
        <end position="751"/>
    </location>
</feature>
<dbReference type="GO" id="GO:0008270">
    <property type="term" value="F:zinc ion binding"/>
    <property type="evidence" value="ECO:0007669"/>
    <property type="project" value="UniProtKB-KW"/>
</dbReference>
<keyword evidence="1" id="KW-0862">Zinc</keyword>
<sequence length="994" mass="109940">MANDRSRQSVSHRGGVSHSNASIHPEEDGSASASDLHSALSSDPDLRGIQAHFPGMAPTLDQSPRNSVSSSNDHFLDLPAFENYHFDLPQGDPQYTHASSASVVNPRYLNSSAVDIDSVPSHRTGSDPWTHVDATVGPSTVLPNTMDPSQLGLPSGHLRTPTHAVRPSSVSGHMTFTDSAYATGSRKSQHASETGSIGGHRSDIVERRNMNTTPTPYSAPLPGPSSQSSTATLTPFNDNLQPEQSGPSSTRRPTKRQTELDCPDCDHTAKTRSDLKKHSARHKREYKCLLQTCLQSKKGFATVNDRDRHMKAVHKISNRPSKSYKCFGEGCNTGDKEWPRLDNFKQHLKKKHGEAMVDDLLRASTEWWRGQEAQHQADVDVASVTRPQNPFASNSGMTVSEQFAAYQSNYSDTNPSYISLPSGGSDMLRSVSHGTPAQSASPASILDPLLRPTQQSQRRSLSGPFGAGNLQRHLAVPLLNTSLAPQIYTQKTRSHADYTEYQDASQASNSFTNPIVNYHFTSAPSLGPSPFTTREGYPASGGFENEQPRRVKKARTVAGPDIKMNRIAEFGSPQKVQPVPMDFRASQDAYLASVGSNPAADNVPTPSPRQANIMRASEDSPKAKLHKRLEDDINSFLVEHNSKAGMSEEELYKSFRLSLGSSDTLTSCDASSVGPVSGSADVKEKYCPALKETYLVCPVCKKPKKRQSELNKHMQRHLKPYGCVFDGCQKTFGSKNDWKRHEQTQHEQQECWRCHLCFEIFFHDQSFYIKHMSKVHSTQRPEESARQNRIARNYQGRFWCGFCCNIITHLKTDVEAINLRFDHIADHFTKEKKSSKDWVELGSKGKTKQQDQERQSKTATEGEEDVGGISHDTSMSTPTPTSTQNGSCPMQRAFSQQSSSSEGPRNSTSNMQDLHSMMAVHAHTGPLPPQPQPPTEDAGPQPRHAVLQHRTESVFCCHCGELTTNPSISPMCMFPCHHRFCRACTWEEQSFVEG</sequence>
<name>A0A0D2FFZ3_9EURO</name>
<dbReference type="PANTHER" id="PTHR35391">
    <property type="entry name" value="C2H2-TYPE DOMAIN-CONTAINING PROTEIN-RELATED"/>
    <property type="match status" value="1"/>
</dbReference>
<feature type="region of interest" description="Disordered" evidence="2">
    <location>
        <begin position="922"/>
        <end position="943"/>
    </location>
</feature>
<feature type="compositionally biased region" description="Low complexity" evidence="2">
    <location>
        <begin position="30"/>
        <end position="43"/>
    </location>
</feature>
<keyword evidence="1" id="KW-0479">Metal-binding</keyword>
<dbReference type="PANTHER" id="PTHR35391:SF3">
    <property type="entry name" value="FINGER DOMAIN PROTEIN, PUTATIVE (AFU_ORTHOLOGUE AFUA_8G04300)-RELATED"/>
    <property type="match status" value="1"/>
</dbReference>
<dbReference type="PROSITE" id="PS00028">
    <property type="entry name" value="ZINC_FINGER_C2H2_1"/>
    <property type="match status" value="1"/>
</dbReference>
<feature type="compositionally biased region" description="Polar residues" evidence="2">
    <location>
        <begin position="181"/>
        <end position="195"/>
    </location>
</feature>
<feature type="compositionally biased region" description="Polar residues" evidence="2">
    <location>
        <begin position="224"/>
        <end position="251"/>
    </location>
</feature>
<feature type="compositionally biased region" description="Polar residues" evidence="2">
    <location>
        <begin position="432"/>
        <end position="442"/>
    </location>
</feature>
<organism evidence="4 5">
    <name type="scientific">Phialophora macrospora</name>
    <dbReference type="NCBI Taxonomy" id="1851006"/>
    <lineage>
        <taxon>Eukaryota</taxon>
        <taxon>Fungi</taxon>
        <taxon>Dikarya</taxon>
        <taxon>Ascomycota</taxon>
        <taxon>Pezizomycotina</taxon>
        <taxon>Eurotiomycetes</taxon>
        <taxon>Chaetothyriomycetidae</taxon>
        <taxon>Chaetothyriales</taxon>
        <taxon>Herpotrichiellaceae</taxon>
        <taxon>Phialophora</taxon>
    </lineage>
</organism>
<accession>A0A0D2FFZ3</accession>
<keyword evidence="5" id="KW-1185">Reference proteome</keyword>
<feature type="compositionally biased region" description="Basic and acidic residues" evidence="2">
    <location>
        <begin position="256"/>
        <end position="277"/>
    </location>
</feature>
<feature type="compositionally biased region" description="Polar residues" evidence="2">
    <location>
        <begin position="137"/>
        <end position="148"/>
    </location>
</feature>
<feature type="region of interest" description="Disordered" evidence="2">
    <location>
        <begin position="428"/>
        <end position="447"/>
    </location>
</feature>
<dbReference type="AlphaFoldDB" id="A0A0D2FFZ3"/>
<dbReference type="InterPro" id="IPR013087">
    <property type="entry name" value="Znf_C2H2_type"/>
</dbReference>